<evidence type="ECO:0000313" key="2">
    <source>
        <dbReference type="EMBL" id="CVK15283.1"/>
    </source>
</evidence>
<feature type="transmembrane region" description="Helical" evidence="1">
    <location>
        <begin position="252"/>
        <end position="270"/>
    </location>
</feature>
<accession>A0A0X3AM22</accession>
<reference evidence="2 3" key="1">
    <citation type="submission" date="2016-01" db="EMBL/GenBank/DDBJ databases">
        <authorList>
            <person name="McClelland M."/>
            <person name="Jain A."/>
            <person name="Saraogi P."/>
            <person name="Mendelson R."/>
            <person name="Westerman R."/>
            <person name="SanMiguel P."/>
            <person name="Csonka L."/>
        </authorList>
    </citation>
    <scope>NUCLEOTIDE SEQUENCE [LARGE SCALE GENOMIC DNA]</scope>
    <source>
        <strain evidence="2 3">R-53146</strain>
    </source>
</reference>
<dbReference type="AlphaFoldDB" id="A0A0X3AM22"/>
<feature type="transmembrane region" description="Helical" evidence="1">
    <location>
        <begin position="78"/>
        <end position="97"/>
    </location>
</feature>
<dbReference type="STRING" id="1586267.GCA_001418685_00095"/>
<feature type="transmembrane region" description="Helical" evidence="1">
    <location>
        <begin position="276"/>
        <end position="294"/>
    </location>
</feature>
<evidence type="ECO:0000256" key="1">
    <source>
        <dbReference type="SAM" id="Phobius"/>
    </source>
</evidence>
<keyword evidence="1" id="KW-0812">Transmembrane</keyword>
<evidence type="ECO:0000313" key="3">
    <source>
        <dbReference type="Proteomes" id="UP000182761"/>
    </source>
</evidence>
<organism evidence="2 3">
    <name type="scientific">Apibacter mensalis</name>
    <dbReference type="NCBI Taxonomy" id="1586267"/>
    <lineage>
        <taxon>Bacteria</taxon>
        <taxon>Pseudomonadati</taxon>
        <taxon>Bacteroidota</taxon>
        <taxon>Flavobacteriia</taxon>
        <taxon>Flavobacteriales</taxon>
        <taxon>Weeksellaceae</taxon>
        <taxon>Apibacter</taxon>
    </lineage>
</organism>
<sequence length="352" mass="41412">MNNLLITRSKFVFYSFALLAFILAIFCSYLLPKKYFSDALTIINNPWNLKGYIGSFQFSILFYSITCMRWLPYPVVAMIQYPILIYILLKICVPPNFDKIRINNVLMYFSFFILGIYLSMQSKDFITFLFCALLIKIIKRKHHIIRNRILICILLILFSLVFRTYYFIVLILSILFSILHKLKINNIYALILYGLLFIIIISLTYGVFKDGYMSDKNRTELNEARFDDPNIKQESKSAIVPPLPTNTWYGEAISILYGFVVVNIPINSFLSFSPQVIMFSIWQLTLFVNLFIKFKNKLKANNQENNYNWAFYITFTFFIVQGLFEPDLGSSIRHKAGIFPLIYFILFYDVKK</sequence>
<protein>
    <submittedName>
        <fullName evidence="2">Uncharacterized protein</fullName>
    </submittedName>
</protein>
<feature type="transmembrane region" description="Helical" evidence="1">
    <location>
        <begin position="187"/>
        <end position="208"/>
    </location>
</feature>
<dbReference type="Proteomes" id="UP000182761">
    <property type="component" value="Unassembled WGS sequence"/>
</dbReference>
<keyword evidence="1" id="KW-1133">Transmembrane helix</keyword>
<keyword evidence="3" id="KW-1185">Reference proteome</keyword>
<gene>
    <name evidence="2" type="ORF">Ga0061079_10195</name>
</gene>
<proteinExistence type="predicted"/>
<feature type="transmembrane region" description="Helical" evidence="1">
    <location>
        <begin position="109"/>
        <end position="137"/>
    </location>
</feature>
<keyword evidence="1" id="KW-0472">Membrane</keyword>
<dbReference type="EMBL" id="FCOR01000001">
    <property type="protein sequence ID" value="CVK15283.1"/>
    <property type="molecule type" value="Genomic_DNA"/>
</dbReference>
<feature type="transmembrane region" description="Helical" evidence="1">
    <location>
        <begin position="149"/>
        <end position="175"/>
    </location>
</feature>
<feature type="transmembrane region" description="Helical" evidence="1">
    <location>
        <begin position="12"/>
        <end position="31"/>
    </location>
</feature>
<name>A0A0X3AM22_9FLAO</name>
<feature type="transmembrane region" description="Helical" evidence="1">
    <location>
        <begin position="306"/>
        <end position="324"/>
    </location>
</feature>